<keyword evidence="9" id="KW-1185">Reference proteome</keyword>
<protein>
    <recommendedName>
        <fullName evidence="10">11-beta-hydroxysteroid dehydrogenase 1B-like</fullName>
    </recommendedName>
</protein>
<keyword evidence="3" id="KW-0521">NADP</keyword>
<evidence type="ECO:0000313" key="8">
    <source>
        <dbReference type="EMBL" id="CAH9147107.1"/>
    </source>
</evidence>
<comment type="similarity">
    <text evidence="2 6">Belongs to the short-chain dehydrogenases/reductases (SDR) family.</text>
</comment>
<dbReference type="SUPFAM" id="SSF51735">
    <property type="entry name" value="NAD(P)-binding Rossmann-fold domains"/>
    <property type="match status" value="1"/>
</dbReference>
<evidence type="ECO:0000256" key="5">
    <source>
        <dbReference type="ARBA" id="ARBA00023002"/>
    </source>
</evidence>
<dbReference type="Pfam" id="PF00106">
    <property type="entry name" value="adh_short"/>
    <property type="match status" value="1"/>
</dbReference>
<dbReference type="GO" id="GO:0008202">
    <property type="term" value="P:steroid metabolic process"/>
    <property type="evidence" value="ECO:0007669"/>
    <property type="project" value="TreeGrafter"/>
</dbReference>
<keyword evidence="5" id="KW-0560">Oxidoreductase</keyword>
<accession>A0AAV0GGP0</accession>
<evidence type="ECO:0000256" key="6">
    <source>
        <dbReference type="RuleBase" id="RU000363"/>
    </source>
</evidence>
<dbReference type="PRINTS" id="PR00080">
    <property type="entry name" value="SDRFAMILY"/>
</dbReference>
<dbReference type="GO" id="GO:0072582">
    <property type="term" value="F:17-beta-hydroxysteroid dehydrogenase (NADP+) activity"/>
    <property type="evidence" value="ECO:0007669"/>
    <property type="project" value="TreeGrafter"/>
</dbReference>
<dbReference type="PRINTS" id="PR00081">
    <property type="entry name" value="GDHRDH"/>
</dbReference>
<dbReference type="InterPro" id="IPR020904">
    <property type="entry name" value="Sc_DH/Rdtase_CS"/>
</dbReference>
<keyword evidence="7" id="KW-1133">Transmembrane helix</keyword>
<reference evidence="8" key="1">
    <citation type="submission" date="2022-07" db="EMBL/GenBank/DDBJ databases">
        <authorList>
            <person name="Macas J."/>
            <person name="Novak P."/>
            <person name="Neumann P."/>
        </authorList>
    </citation>
    <scope>NUCLEOTIDE SEQUENCE</scope>
</reference>
<evidence type="ECO:0000313" key="9">
    <source>
        <dbReference type="Proteomes" id="UP001152523"/>
    </source>
</evidence>
<evidence type="ECO:0000256" key="4">
    <source>
        <dbReference type="ARBA" id="ARBA00022968"/>
    </source>
</evidence>
<dbReference type="GO" id="GO:0016020">
    <property type="term" value="C:membrane"/>
    <property type="evidence" value="ECO:0007669"/>
    <property type="project" value="UniProtKB-SubCell"/>
</dbReference>
<dbReference type="AlphaFoldDB" id="A0AAV0GGP0"/>
<dbReference type="PROSITE" id="PS00061">
    <property type="entry name" value="ADH_SHORT"/>
    <property type="match status" value="1"/>
</dbReference>
<comment type="subcellular location">
    <subcellularLocation>
        <location evidence="1">Membrane</location>
        <topology evidence="1">Single-pass type II membrane protein</topology>
    </subcellularLocation>
</comment>
<gene>
    <name evidence="8" type="ORF">CEPIT_LOCUS43486</name>
</gene>
<keyword evidence="7" id="KW-0472">Membrane</keyword>
<dbReference type="GO" id="GO:0005829">
    <property type="term" value="C:cytosol"/>
    <property type="evidence" value="ECO:0007669"/>
    <property type="project" value="TreeGrafter"/>
</dbReference>
<evidence type="ECO:0000256" key="1">
    <source>
        <dbReference type="ARBA" id="ARBA00004606"/>
    </source>
</evidence>
<name>A0AAV0GGP0_9ASTE</name>
<evidence type="ECO:0000256" key="7">
    <source>
        <dbReference type="SAM" id="Phobius"/>
    </source>
</evidence>
<dbReference type="Proteomes" id="UP001152523">
    <property type="component" value="Unassembled WGS sequence"/>
</dbReference>
<feature type="transmembrane region" description="Helical" evidence="7">
    <location>
        <begin position="9"/>
        <end position="29"/>
    </location>
</feature>
<dbReference type="InterPro" id="IPR002347">
    <property type="entry name" value="SDR_fam"/>
</dbReference>
<evidence type="ECO:0000256" key="3">
    <source>
        <dbReference type="ARBA" id="ARBA00022857"/>
    </source>
</evidence>
<keyword evidence="4" id="KW-0735">Signal-anchor</keyword>
<dbReference type="InterPro" id="IPR036291">
    <property type="entry name" value="NAD(P)-bd_dom_sf"/>
</dbReference>
<dbReference type="Gene3D" id="3.40.50.720">
    <property type="entry name" value="NAD(P)-binding Rossmann-like Domain"/>
    <property type="match status" value="1"/>
</dbReference>
<sequence>MALDVIHKFLNLVAPPFTFFALLLLWAPFQVFKFLLSILGSATAEDVAGKVIIITGASSGIGEHLAYEYAKRGACLVLAARREVSLQEVANRALHMGAPEALAIRADVSIVEDCRRIVDQAISHFGRIDHLVNNAGISSISLFEEVEDLTSLRPVMDINFWGSVYMTRFAAPHLRKSNGRIVVISSSAAWLSAPRMSIYNASKAAMFEFFETLRVEFGSDIKITVVTPGFIESELTQGKHLDNTGQLDVNSHLRDVQVNIIPIGRVEACAKAILNSACHGERYLTHPPWFKVTYWWKLFTPEMLHYYHMLLFMTFPGGSTSPLGKKILDFTGCREIIYPKSLLESTPKID</sequence>
<comment type="caution">
    <text evidence="8">The sequence shown here is derived from an EMBL/GenBank/DDBJ whole genome shotgun (WGS) entry which is preliminary data.</text>
</comment>
<organism evidence="8 9">
    <name type="scientific">Cuscuta epithymum</name>
    <dbReference type="NCBI Taxonomy" id="186058"/>
    <lineage>
        <taxon>Eukaryota</taxon>
        <taxon>Viridiplantae</taxon>
        <taxon>Streptophyta</taxon>
        <taxon>Embryophyta</taxon>
        <taxon>Tracheophyta</taxon>
        <taxon>Spermatophyta</taxon>
        <taxon>Magnoliopsida</taxon>
        <taxon>eudicotyledons</taxon>
        <taxon>Gunneridae</taxon>
        <taxon>Pentapetalae</taxon>
        <taxon>asterids</taxon>
        <taxon>lamiids</taxon>
        <taxon>Solanales</taxon>
        <taxon>Convolvulaceae</taxon>
        <taxon>Cuscuteae</taxon>
        <taxon>Cuscuta</taxon>
        <taxon>Cuscuta subgen. Cuscuta</taxon>
    </lineage>
</organism>
<proteinExistence type="inferred from homology"/>
<evidence type="ECO:0008006" key="10">
    <source>
        <dbReference type="Google" id="ProtNLM"/>
    </source>
</evidence>
<dbReference type="PANTHER" id="PTHR43391">
    <property type="entry name" value="RETINOL DEHYDROGENASE-RELATED"/>
    <property type="match status" value="1"/>
</dbReference>
<keyword evidence="7" id="KW-0812">Transmembrane</keyword>
<dbReference type="NCBIfam" id="NF004825">
    <property type="entry name" value="PRK06181.1"/>
    <property type="match status" value="1"/>
</dbReference>
<dbReference type="PANTHER" id="PTHR43391:SF89">
    <property type="entry name" value="11-BETA-HYDROXYSTEROID DEHYDROGENASE 1A-RELATED"/>
    <property type="match status" value="1"/>
</dbReference>
<evidence type="ECO:0000256" key="2">
    <source>
        <dbReference type="ARBA" id="ARBA00006484"/>
    </source>
</evidence>
<dbReference type="EMBL" id="CAMAPF010001122">
    <property type="protein sequence ID" value="CAH9147107.1"/>
    <property type="molecule type" value="Genomic_DNA"/>
</dbReference>